<evidence type="ECO:0000313" key="3">
    <source>
        <dbReference type="Proteomes" id="UP000321393"/>
    </source>
</evidence>
<comment type="caution">
    <text evidence="2">The sequence shown here is derived from an EMBL/GenBank/DDBJ whole genome shotgun (WGS) entry which is preliminary data.</text>
</comment>
<sequence>MKYVKKGQQERKVYPRNCGPQTSNKDKGLREERGCTLTISRSAGLYEEIQRDTHLVNVEYTWVKDSIVLKYMMGELPDYGTINVWDSCIDLMLQVSLDKELDNMRCIVSTLLHCNGVFIVKLNLPSTLWLVYHV</sequence>
<dbReference type="EMBL" id="SSTE01014001">
    <property type="protein sequence ID" value="KAA0046525.1"/>
    <property type="molecule type" value="Genomic_DNA"/>
</dbReference>
<gene>
    <name evidence="2" type="ORF">E6C27_scaffold114G00410</name>
</gene>
<feature type="region of interest" description="Disordered" evidence="1">
    <location>
        <begin position="1"/>
        <end position="30"/>
    </location>
</feature>
<evidence type="ECO:0000256" key="1">
    <source>
        <dbReference type="SAM" id="MobiDB-lite"/>
    </source>
</evidence>
<name>A0A5A7TYT7_CUCMM</name>
<proteinExistence type="predicted"/>
<accession>A0A5A7TYT7</accession>
<evidence type="ECO:0000313" key="2">
    <source>
        <dbReference type="EMBL" id="KAA0046525.1"/>
    </source>
</evidence>
<dbReference type="AlphaFoldDB" id="A0A5A7TYT7"/>
<protein>
    <submittedName>
        <fullName evidence="2">Uncharacterized protein</fullName>
    </submittedName>
</protein>
<dbReference type="Proteomes" id="UP000321393">
    <property type="component" value="Unassembled WGS sequence"/>
</dbReference>
<reference evidence="2 3" key="1">
    <citation type="submission" date="2019-08" db="EMBL/GenBank/DDBJ databases">
        <title>Draft genome sequences of two oriental melons (Cucumis melo L. var makuwa).</title>
        <authorList>
            <person name="Kwon S.-Y."/>
        </authorList>
    </citation>
    <scope>NUCLEOTIDE SEQUENCE [LARGE SCALE GENOMIC DNA]</scope>
    <source>
        <strain evidence="3">cv. SW 3</strain>
        <tissue evidence="2">Leaf</tissue>
    </source>
</reference>
<organism evidence="2 3">
    <name type="scientific">Cucumis melo var. makuwa</name>
    <name type="common">Oriental melon</name>
    <dbReference type="NCBI Taxonomy" id="1194695"/>
    <lineage>
        <taxon>Eukaryota</taxon>
        <taxon>Viridiplantae</taxon>
        <taxon>Streptophyta</taxon>
        <taxon>Embryophyta</taxon>
        <taxon>Tracheophyta</taxon>
        <taxon>Spermatophyta</taxon>
        <taxon>Magnoliopsida</taxon>
        <taxon>eudicotyledons</taxon>
        <taxon>Gunneridae</taxon>
        <taxon>Pentapetalae</taxon>
        <taxon>rosids</taxon>
        <taxon>fabids</taxon>
        <taxon>Cucurbitales</taxon>
        <taxon>Cucurbitaceae</taxon>
        <taxon>Benincaseae</taxon>
        <taxon>Cucumis</taxon>
    </lineage>
</organism>